<reference evidence="2 3" key="1">
    <citation type="journal article" date="2019" name="Commun. Biol.">
        <title>The bagworm genome reveals a unique fibroin gene that provides high tensile strength.</title>
        <authorList>
            <person name="Kono N."/>
            <person name="Nakamura H."/>
            <person name="Ohtoshi R."/>
            <person name="Tomita M."/>
            <person name="Numata K."/>
            <person name="Arakawa K."/>
        </authorList>
    </citation>
    <scope>NUCLEOTIDE SEQUENCE [LARGE SCALE GENOMIC DNA]</scope>
</reference>
<comment type="caution">
    <text evidence="2">The sequence shown here is derived from an EMBL/GenBank/DDBJ whole genome shotgun (WGS) entry which is preliminary data.</text>
</comment>
<evidence type="ECO:0000256" key="1">
    <source>
        <dbReference type="SAM" id="MobiDB-lite"/>
    </source>
</evidence>
<proteinExistence type="predicted"/>
<gene>
    <name evidence="2" type="ORF">EVAR_99594_1</name>
</gene>
<accession>A0A4C1ZIM7</accession>
<dbReference type="Proteomes" id="UP000299102">
    <property type="component" value="Unassembled WGS sequence"/>
</dbReference>
<keyword evidence="3" id="KW-1185">Reference proteome</keyword>
<dbReference type="AlphaFoldDB" id="A0A4C1ZIM7"/>
<evidence type="ECO:0000313" key="2">
    <source>
        <dbReference type="EMBL" id="GBP87618.1"/>
    </source>
</evidence>
<feature type="compositionally biased region" description="Basic and acidic residues" evidence="1">
    <location>
        <begin position="37"/>
        <end position="46"/>
    </location>
</feature>
<dbReference type="EMBL" id="BGZK01001871">
    <property type="protein sequence ID" value="GBP87618.1"/>
    <property type="molecule type" value="Genomic_DNA"/>
</dbReference>
<protein>
    <submittedName>
        <fullName evidence="2">Uncharacterized protein</fullName>
    </submittedName>
</protein>
<sequence>MMTTLAAPDQHWTSMEILRAKPANPKQKETVGGPRPISERSVERQRGGTAAIMTKACACISEARSKEAAGRARPTGQEWNACDVGAARRHFFTMLNTSDHRSSRGPLKISGTVSRPHPACLHAAVSRSLLYSAPQNTQPSCFRSRSITLLVGVHTA</sequence>
<evidence type="ECO:0000313" key="3">
    <source>
        <dbReference type="Proteomes" id="UP000299102"/>
    </source>
</evidence>
<organism evidence="2 3">
    <name type="scientific">Eumeta variegata</name>
    <name type="common">Bagworm moth</name>
    <name type="synonym">Eumeta japonica</name>
    <dbReference type="NCBI Taxonomy" id="151549"/>
    <lineage>
        <taxon>Eukaryota</taxon>
        <taxon>Metazoa</taxon>
        <taxon>Ecdysozoa</taxon>
        <taxon>Arthropoda</taxon>
        <taxon>Hexapoda</taxon>
        <taxon>Insecta</taxon>
        <taxon>Pterygota</taxon>
        <taxon>Neoptera</taxon>
        <taxon>Endopterygota</taxon>
        <taxon>Lepidoptera</taxon>
        <taxon>Glossata</taxon>
        <taxon>Ditrysia</taxon>
        <taxon>Tineoidea</taxon>
        <taxon>Psychidae</taxon>
        <taxon>Oiketicinae</taxon>
        <taxon>Eumeta</taxon>
    </lineage>
</organism>
<name>A0A4C1ZIM7_EUMVA</name>
<feature type="region of interest" description="Disordered" evidence="1">
    <location>
        <begin position="18"/>
        <end position="47"/>
    </location>
</feature>